<evidence type="ECO:0000256" key="6">
    <source>
        <dbReference type="ARBA" id="ARBA00038429"/>
    </source>
</evidence>
<dbReference type="AlphaFoldDB" id="A0A0C3KKW5"/>
<dbReference type="PANTHER" id="PTHR43730:SF1">
    <property type="entry name" value="BETA-MANNOSIDASE"/>
    <property type="match status" value="1"/>
</dbReference>
<protein>
    <recommendedName>
        <fullName evidence="7">Beta-mannosidase B</fullName>
        <ecNumber evidence="3">3.2.1.25</ecNumber>
    </recommendedName>
    <alternativeName>
        <fullName evidence="8">Mannanase B</fullName>
    </alternativeName>
</protein>
<dbReference type="InterPro" id="IPR041447">
    <property type="entry name" value="Mannosidase_ig"/>
</dbReference>
<evidence type="ECO:0000256" key="4">
    <source>
        <dbReference type="ARBA" id="ARBA00022801"/>
    </source>
</evidence>
<dbReference type="Gene3D" id="2.60.120.260">
    <property type="entry name" value="Galactose-binding domain-like"/>
    <property type="match status" value="1"/>
</dbReference>
<feature type="domain" description="Mannosidase Ig/CBM-like" evidence="10">
    <location>
        <begin position="580"/>
        <end position="676"/>
    </location>
</feature>
<comment type="similarity">
    <text evidence="6">Belongs to the glycosyl hydrolase 2 family. Beta-mannosidase B subfamily.</text>
</comment>
<evidence type="ECO:0000256" key="7">
    <source>
        <dbReference type="ARBA" id="ARBA00041069"/>
    </source>
</evidence>
<feature type="domain" description="Glycoside hydrolase family 2 immunoglobulin-like beta-sandwich" evidence="9">
    <location>
        <begin position="84"/>
        <end position="190"/>
    </location>
</feature>
<dbReference type="GO" id="GO:0006516">
    <property type="term" value="P:glycoprotein catabolic process"/>
    <property type="evidence" value="ECO:0007669"/>
    <property type="project" value="TreeGrafter"/>
</dbReference>
<dbReference type="EMBL" id="KN823120">
    <property type="protein sequence ID" value="KIO22063.1"/>
    <property type="molecule type" value="Genomic_DNA"/>
</dbReference>
<comment type="pathway">
    <text evidence="2">Glycan metabolism; N-glycan degradation.</text>
</comment>
<dbReference type="Proteomes" id="UP000054248">
    <property type="component" value="Unassembled WGS sequence"/>
</dbReference>
<dbReference type="EC" id="3.2.1.25" evidence="3"/>
<dbReference type="Pfam" id="PF00703">
    <property type="entry name" value="Glyco_hydro_2"/>
    <property type="match status" value="1"/>
</dbReference>
<dbReference type="InterPro" id="IPR050887">
    <property type="entry name" value="Beta-mannosidase_GH2"/>
</dbReference>
<evidence type="ECO:0000313" key="13">
    <source>
        <dbReference type="Proteomes" id="UP000054248"/>
    </source>
</evidence>
<evidence type="ECO:0000256" key="2">
    <source>
        <dbReference type="ARBA" id="ARBA00004740"/>
    </source>
</evidence>
<dbReference type="Gene3D" id="2.60.40.10">
    <property type="entry name" value="Immunoglobulins"/>
    <property type="match status" value="1"/>
</dbReference>
<dbReference type="Pfam" id="PF17786">
    <property type="entry name" value="Mannosidase_ig"/>
    <property type="match status" value="1"/>
</dbReference>
<accession>A0A0C3KKW5</accession>
<keyword evidence="4 12" id="KW-0378">Hydrolase</keyword>
<dbReference type="InterPro" id="IPR013783">
    <property type="entry name" value="Ig-like_fold"/>
</dbReference>
<dbReference type="InterPro" id="IPR006102">
    <property type="entry name" value="Ig-like_GH2"/>
</dbReference>
<evidence type="ECO:0000256" key="1">
    <source>
        <dbReference type="ARBA" id="ARBA00000829"/>
    </source>
</evidence>
<dbReference type="InterPro" id="IPR036156">
    <property type="entry name" value="Beta-gal/glucu_dom_sf"/>
</dbReference>
<dbReference type="SUPFAM" id="SSF49785">
    <property type="entry name" value="Galactose-binding domain-like"/>
    <property type="match status" value="1"/>
</dbReference>
<organism evidence="12 13">
    <name type="scientific">Tulasnella calospora MUT 4182</name>
    <dbReference type="NCBI Taxonomy" id="1051891"/>
    <lineage>
        <taxon>Eukaryota</taxon>
        <taxon>Fungi</taxon>
        <taxon>Dikarya</taxon>
        <taxon>Basidiomycota</taxon>
        <taxon>Agaricomycotina</taxon>
        <taxon>Agaricomycetes</taxon>
        <taxon>Cantharellales</taxon>
        <taxon>Tulasnellaceae</taxon>
        <taxon>Tulasnella</taxon>
    </lineage>
</organism>
<dbReference type="SUPFAM" id="SSF51445">
    <property type="entry name" value="(Trans)glycosidases"/>
    <property type="match status" value="1"/>
</dbReference>
<dbReference type="GO" id="GO:0005975">
    <property type="term" value="P:carbohydrate metabolic process"/>
    <property type="evidence" value="ECO:0007669"/>
    <property type="project" value="InterPro"/>
</dbReference>
<dbReference type="InterPro" id="IPR017853">
    <property type="entry name" value="GH"/>
</dbReference>
<gene>
    <name evidence="12" type="ORF">M407DRAFT_28408</name>
</gene>
<keyword evidence="5" id="KW-0326">Glycosidase</keyword>
<evidence type="ECO:0000256" key="3">
    <source>
        <dbReference type="ARBA" id="ARBA00012754"/>
    </source>
</evidence>
<evidence type="ECO:0000259" key="9">
    <source>
        <dbReference type="Pfam" id="PF00703"/>
    </source>
</evidence>
<proteinExistence type="inferred from homology"/>
<feature type="domain" description="Beta-mannosidase-like galactose-binding" evidence="11">
    <location>
        <begin position="1"/>
        <end position="75"/>
    </location>
</feature>
<reference evidence="12 13" key="1">
    <citation type="submission" date="2014-04" db="EMBL/GenBank/DDBJ databases">
        <authorList>
            <consortium name="DOE Joint Genome Institute"/>
            <person name="Kuo A."/>
            <person name="Girlanda M."/>
            <person name="Perotto S."/>
            <person name="Kohler A."/>
            <person name="Nagy L.G."/>
            <person name="Floudas D."/>
            <person name="Copeland A."/>
            <person name="Barry K.W."/>
            <person name="Cichocki N."/>
            <person name="Veneault-Fourrey C."/>
            <person name="LaButti K."/>
            <person name="Lindquist E.A."/>
            <person name="Lipzen A."/>
            <person name="Lundell T."/>
            <person name="Morin E."/>
            <person name="Murat C."/>
            <person name="Sun H."/>
            <person name="Tunlid A."/>
            <person name="Henrissat B."/>
            <person name="Grigoriev I.V."/>
            <person name="Hibbett D.S."/>
            <person name="Martin F."/>
            <person name="Nordberg H.P."/>
            <person name="Cantor M.N."/>
            <person name="Hua S.X."/>
        </authorList>
    </citation>
    <scope>NUCLEOTIDE SEQUENCE [LARGE SCALE GENOMIC DNA]</scope>
    <source>
        <strain evidence="12 13">MUT 4182</strain>
    </source>
</reference>
<evidence type="ECO:0000256" key="5">
    <source>
        <dbReference type="ARBA" id="ARBA00023295"/>
    </source>
</evidence>
<dbReference type="SUPFAM" id="SSF49303">
    <property type="entry name" value="beta-Galactosidase/glucuronidase domain"/>
    <property type="match status" value="1"/>
</dbReference>
<evidence type="ECO:0000259" key="10">
    <source>
        <dbReference type="Pfam" id="PF17786"/>
    </source>
</evidence>
<name>A0A0C3KKW5_9AGAM</name>
<dbReference type="Pfam" id="PF22666">
    <property type="entry name" value="Glyco_hydro_2_N2"/>
    <property type="match status" value="1"/>
</dbReference>
<evidence type="ECO:0000259" key="11">
    <source>
        <dbReference type="Pfam" id="PF22666"/>
    </source>
</evidence>
<keyword evidence="13" id="KW-1185">Reference proteome</keyword>
<dbReference type="InterPro" id="IPR054593">
    <property type="entry name" value="Beta-mannosidase-like_N2"/>
</dbReference>
<dbReference type="Gene3D" id="3.20.20.80">
    <property type="entry name" value="Glycosidases"/>
    <property type="match status" value="1"/>
</dbReference>
<dbReference type="OrthoDB" id="2866996at2759"/>
<dbReference type="FunFam" id="3.20.20.80:FF:000050">
    <property type="entry name" value="Beta-mannosidase B"/>
    <property type="match status" value="1"/>
</dbReference>
<dbReference type="HOGENOM" id="CLU_005015_1_1_1"/>
<dbReference type="PANTHER" id="PTHR43730">
    <property type="entry name" value="BETA-MANNOSIDASE"/>
    <property type="match status" value="1"/>
</dbReference>
<evidence type="ECO:0000313" key="12">
    <source>
        <dbReference type="EMBL" id="KIO22063.1"/>
    </source>
</evidence>
<dbReference type="InterPro" id="IPR008979">
    <property type="entry name" value="Galactose-bd-like_sf"/>
</dbReference>
<dbReference type="GO" id="GO:0004567">
    <property type="term" value="F:beta-mannosidase activity"/>
    <property type="evidence" value="ECO:0007669"/>
    <property type="project" value="UniProtKB-EC"/>
</dbReference>
<dbReference type="STRING" id="1051891.A0A0C3KKW5"/>
<reference evidence="13" key="2">
    <citation type="submission" date="2015-01" db="EMBL/GenBank/DDBJ databases">
        <title>Evolutionary Origins and Diversification of the Mycorrhizal Mutualists.</title>
        <authorList>
            <consortium name="DOE Joint Genome Institute"/>
            <consortium name="Mycorrhizal Genomics Consortium"/>
            <person name="Kohler A."/>
            <person name="Kuo A."/>
            <person name="Nagy L.G."/>
            <person name="Floudas D."/>
            <person name="Copeland A."/>
            <person name="Barry K.W."/>
            <person name="Cichocki N."/>
            <person name="Veneault-Fourrey C."/>
            <person name="LaButti K."/>
            <person name="Lindquist E.A."/>
            <person name="Lipzen A."/>
            <person name="Lundell T."/>
            <person name="Morin E."/>
            <person name="Murat C."/>
            <person name="Riley R."/>
            <person name="Ohm R."/>
            <person name="Sun H."/>
            <person name="Tunlid A."/>
            <person name="Henrissat B."/>
            <person name="Grigoriev I.V."/>
            <person name="Hibbett D.S."/>
            <person name="Martin F."/>
        </authorList>
    </citation>
    <scope>NUCLEOTIDE SEQUENCE [LARGE SCALE GENOMIC DNA]</scope>
    <source>
        <strain evidence="13">MUT 4182</strain>
    </source>
</reference>
<comment type="catalytic activity">
    <reaction evidence="1">
        <text>Hydrolysis of terminal, non-reducing beta-D-mannose residues in beta-D-mannosides.</text>
        <dbReference type="EC" id="3.2.1.25"/>
    </reaction>
</comment>
<sequence length="689" mass="78833">MFVSYRLPAKEHLKVGPNDLLLTFPSSYLIGKELEATHGKGALWNGDSSRLHVRTAQYRYGWDWGPVLLTTGPWKPVYLEAYNVRIDDLRVSTKVDESLAAVIDVSIVLSSEVSAKASVVLKDVSGKALKTADINISKGKGLTSFEAKAGELELWWPVGYGKQVLHAVDVQIADEGGKPLDSKTQKIGVRRLRIVQDPLEGEEGRSFLFEVNNVRIFCGGSNWIPADSFLTNISDDRYRAWLQLMVDGNQNMIRVWGGGIYEPDVFYDICDELGLLVWQDSMFGCGQYPAYDDYIKRVEIETEQNVKRLRHHPSLAIWAGNNEDYQVAEQLNLGLDYNDEDLNSDFRKTTFPARHIYERVLPSIVNAHSDVFYHRGSPYSGYGKPTTDRTYGDLHQWNVWHGSQEPWHNWDQLSGRFVSEFGMQGYPDIRTVDYWVGDNKAERYPQSRTMNNHNKADGFERRLELYLMENFKHAFDIESYVYYTQVMQAETLASAYRLWRRNWRGKGKEYTAGALVWQINDCWPVTSWAIVDYFLRPKPAYFSIKRELRPFTVGMTRKEVITNSPNHPNTRVHFTSDYSLEIWGTNSTLEEKTVILDVKTFDLNASDISKVLVYEMPQKEVKLAANASTELLKGSLVEFGQPLRTKQSDVPRTLIVSARLLDRDGTVLARYANWCVLFGLRSLGPPRSC</sequence>
<evidence type="ECO:0000256" key="8">
    <source>
        <dbReference type="ARBA" id="ARBA00041614"/>
    </source>
</evidence>